<feature type="transmembrane region" description="Helical" evidence="1">
    <location>
        <begin position="53"/>
        <end position="75"/>
    </location>
</feature>
<feature type="transmembrane region" description="Helical" evidence="1">
    <location>
        <begin position="424"/>
        <end position="440"/>
    </location>
</feature>
<feature type="transmembrane region" description="Helical" evidence="1">
    <location>
        <begin position="367"/>
        <end position="392"/>
    </location>
</feature>
<keyword evidence="1" id="KW-1133">Transmembrane helix</keyword>
<feature type="transmembrane region" description="Helical" evidence="1">
    <location>
        <begin position="244"/>
        <end position="261"/>
    </location>
</feature>
<sequence length="448" mass="51503">MVRIQTESQIFFHYNSIFILYENKLFNWKVSLGIILIWIAPPFIYFLKELLGIGQTSLFTGVVYSTALILLINHIPLKIFYRGNEMLAFTGLSFFFLGFFYFIFYNSQKSSIIVDAINFAILIGFIYCIFRVNNDVQYYIPVIILIVTLINNFALIYSISTNPNYVLGARATVQYNKGTGEEFSGNPIVFGRNAVAGLIVSFLIIHKKALEFIGNKSIRINLVAHINILVSFVVLILTQSRGNFISVGLCIIFYLVFGNYSVLKGFQSSKITILYYLIVLGILQYFNRAFKIIETFNRYSDQAYEFLLRALNTGLGINNSGTTQDASALNRVQNIDMIKKIISRDWFDFIFGKGYKFWYVDIPALEAFVNFGILGVLLFCIFNLFILYYIILGVKSNNLFQNFISLFYINLFVAVFTGGRPLDFSYWVFYIILIRFLLILPKNKLASE</sequence>
<feature type="transmembrane region" description="Helical" evidence="1">
    <location>
        <begin position="273"/>
        <end position="290"/>
    </location>
</feature>
<evidence type="ECO:0000256" key="1">
    <source>
        <dbReference type="SAM" id="Phobius"/>
    </source>
</evidence>
<feature type="transmembrane region" description="Helical" evidence="1">
    <location>
        <begin position="142"/>
        <end position="160"/>
    </location>
</feature>
<dbReference type="Proteomes" id="UP001249959">
    <property type="component" value="Unassembled WGS sequence"/>
</dbReference>
<evidence type="ECO:0008006" key="4">
    <source>
        <dbReference type="Google" id="ProtNLM"/>
    </source>
</evidence>
<proteinExistence type="predicted"/>
<reference evidence="2 3" key="1">
    <citation type="submission" date="2023-09" db="EMBL/GenBank/DDBJ databases">
        <title>Aquirufa genomes.</title>
        <authorList>
            <person name="Pitt A."/>
        </authorList>
    </citation>
    <scope>NUCLEOTIDE SEQUENCE [LARGE SCALE GENOMIC DNA]</scope>
    <source>
        <strain evidence="2 3">LEOWEIH-7C</strain>
    </source>
</reference>
<feature type="transmembrane region" description="Helical" evidence="1">
    <location>
        <begin position="87"/>
        <end position="105"/>
    </location>
</feature>
<dbReference type="RefSeq" id="WP_315575567.1">
    <property type="nucleotide sequence ID" value="NZ_JARDXH010000002.1"/>
</dbReference>
<protein>
    <recommendedName>
        <fullName evidence="4">O-antigen ligase domain-containing protein</fullName>
    </recommendedName>
</protein>
<name>A0ABU3TQP8_9BACT</name>
<gene>
    <name evidence="2" type="ORF">PQG45_03975</name>
</gene>
<evidence type="ECO:0000313" key="2">
    <source>
        <dbReference type="EMBL" id="MDU0808192.1"/>
    </source>
</evidence>
<keyword evidence="3" id="KW-1185">Reference proteome</keyword>
<keyword evidence="1" id="KW-0472">Membrane</keyword>
<feature type="transmembrane region" description="Helical" evidence="1">
    <location>
        <begin position="399"/>
        <end position="418"/>
    </location>
</feature>
<dbReference type="EMBL" id="JAVNWW010000001">
    <property type="protein sequence ID" value="MDU0808192.1"/>
    <property type="molecule type" value="Genomic_DNA"/>
</dbReference>
<keyword evidence="1" id="KW-0812">Transmembrane</keyword>
<evidence type="ECO:0000313" key="3">
    <source>
        <dbReference type="Proteomes" id="UP001249959"/>
    </source>
</evidence>
<feature type="transmembrane region" description="Helical" evidence="1">
    <location>
        <begin position="111"/>
        <end position="130"/>
    </location>
</feature>
<feature type="transmembrane region" description="Helical" evidence="1">
    <location>
        <begin position="188"/>
        <end position="206"/>
    </location>
</feature>
<accession>A0ABU3TQP8</accession>
<comment type="caution">
    <text evidence="2">The sequence shown here is derived from an EMBL/GenBank/DDBJ whole genome shotgun (WGS) entry which is preliminary data.</text>
</comment>
<organism evidence="2 3">
    <name type="scientific">Aquirufa regiilacus</name>
    <dbReference type="NCBI Taxonomy" id="3024868"/>
    <lineage>
        <taxon>Bacteria</taxon>
        <taxon>Pseudomonadati</taxon>
        <taxon>Bacteroidota</taxon>
        <taxon>Cytophagia</taxon>
        <taxon>Cytophagales</taxon>
        <taxon>Flectobacillaceae</taxon>
        <taxon>Aquirufa</taxon>
    </lineage>
</organism>
<feature type="transmembrane region" description="Helical" evidence="1">
    <location>
        <begin position="26"/>
        <end position="47"/>
    </location>
</feature>
<feature type="transmembrane region" description="Helical" evidence="1">
    <location>
        <begin position="218"/>
        <end position="238"/>
    </location>
</feature>